<dbReference type="AlphaFoldDB" id="A0A8H5GWK5"/>
<accession>A0A8H5GWK5</accession>
<dbReference type="GO" id="GO:0006694">
    <property type="term" value="P:steroid biosynthetic process"/>
    <property type="evidence" value="ECO:0007669"/>
    <property type="project" value="InterPro"/>
</dbReference>
<dbReference type="GO" id="GO:0016616">
    <property type="term" value="F:oxidoreductase activity, acting on the CH-OH group of donors, NAD or NADP as acceptor"/>
    <property type="evidence" value="ECO:0007669"/>
    <property type="project" value="InterPro"/>
</dbReference>
<feature type="domain" description="3-beta hydroxysteroid dehydrogenase/isomerase" evidence="3">
    <location>
        <begin position="5"/>
        <end position="259"/>
    </location>
</feature>
<dbReference type="Proteomes" id="UP000518752">
    <property type="component" value="Unassembled WGS sequence"/>
</dbReference>
<evidence type="ECO:0000313" key="5">
    <source>
        <dbReference type="Proteomes" id="UP000518752"/>
    </source>
</evidence>
<dbReference type="InterPro" id="IPR036291">
    <property type="entry name" value="NAD(P)-bd_dom_sf"/>
</dbReference>
<dbReference type="PANTHER" id="PTHR10366:SF564">
    <property type="entry name" value="STEROL-4-ALPHA-CARBOXYLATE 3-DEHYDROGENASE, DECARBOXYLATING"/>
    <property type="match status" value="1"/>
</dbReference>
<sequence length="335" mass="35977">MSRILVTGANGFVGSHIVKQALDAGFTVRGTVRSDEKAVELKKVFPSSQFETAVVPDVVTGDYTEALKDVSALIHTASPFVIPQGEYDAKKELLDPAIDGTLNALRAAKKAGVNRIIVTSSVGAIPSRPGLLNEDVTYGADDWLPFSYEQAASGKYPAFLVYVTSKKLAEQAAWDFAKANPEIKLTTTNPAIVYGPIIHPLKSLKNLNVSNAPIWAMLNGIFIPEIATVYCDVVSTAKVHIKSLQNDSTIGKRVLFITGGATPYDFLALIHEKRPQLASRLAPLPAQDPAAGIPIAKFDCTLAKEELGVPGLSLEQTILETVDDLLRLEKELGAN</sequence>
<gene>
    <name evidence="4" type="ORF">D9757_009628</name>
</gene>
<evidence type="ECO:0000259" key="3">
    <source>
        <dbReference type="Pfam" id="PF01073"/>
    </source>
</evidence>
<dbReference type="Pfam" id="PF01073">
    <property type="entry name" value="3Beta_HSD"/>
    <property type="match status" value="1"/>
</dbReference>
<keyword evidence="5" id="KW-1185">Reference proteome</keyword>
<proteinExistence type="inferred from homology"/>
<comment type="caution">
    <text evidence="4">The sequence shown here is derived from an EMBL/GenBank/DDBJ whole genome shotgun (WGS) entry which is preliminary data.</text>
</comment>
<evidence type="ECO:0000256" key="2">
    <source>
        <dbReference type="ARBA" id="ARBA00023445"/>
    </source>
</evidence>
<dbReference type="SUPFAM" id="SSF51735">
    <property type="entry name" value="NAD(P)-binding Rossmann-fold domains"/>
    <property type="match status" value="1"/>
</dbReference>
<reference evidence="4 5" key="1">
    <citation type="journal article" date="2020" name="ISME J.">
        <title>Uncovering the hidden diversity of litter-decomposition mechanisms in mushroom-forming fungi.</title>
        <authorList>
            <person name="Floudas D."/>
            <person name="Bentzer J."/>
            <person name="Ahren D."/>
            <person name="Johansson T."/>
            <person name="Persson P."/>
            <person name="Tunlid A."/>
        </authorList>
    </citation>
    <scope>NUCLEOTIDE SEQUENCE [LARGE SCALE GENOMIC DNA]</scope>
    <source>
        <strain evidence="4 5">CBS 406.79</strain>
    </source>
</reference>
<comment type="similarity">
    <text evidence="2">Belongs to the NAD(P)-dependent epimerase/dehydratase family. Dihydroflavonol-4-reductase subfamily.</text>
</comment>
<dbReference type="InterPro" id="IPR002225">
    <property type="entry name" value="3Beta_OHSteriod_DH/Estase"/>
</dbReference>
<dbReference type="EMBL" id="JAACJN010000112">
    <property type="protein sequence ID" value="KAF5372265.1"/>
    <property type="molecule type" value="Genomic_DNA"/>
</dbReference>
<organism evidence="4 5">
    <name type="scientific">Collybiopsis confluens</name>
    <dbReference type="NCBI Taxonomy" id="2823264"/>
    <lineage>
        <taxon>Eukaryota</taxon>
        <taxon>Fungi</taxon>
        <taxon>Dikarya</taxon>
        <taxon>Basidiomycota</taxon>
        <taxon>Agaricomycotina</taxon>
        <taxon>Agaricomycetes</taxon>
        <taxon>Agaricomycetidae</taxon>
        <taxon>Agaricales</taxon>
        <taxon>Marasmiineae</taxon>
        <taxon>Omphalotaceae</taxon>
        <taxon>Collybiopsis</taxon>
    </lineage>
</organism>
<dbReference type="OrthoDB" id="2735536at2759"/>
<evidence type="ECO:0000313" key="4">
    <source>
        <dbReference type="EMBL" id="KAF5372265.1"/>
    </source>
</evidence>
<protein>
    <recommendedName>
        <fullName evidence="3">3-beta hydroxysteroid dehydrogenase/isomerase domain-containing protein</fullName>
    </recommendedName>
</protein>
<dbReference type="InterPro" id="IPR050425">
    <property type="entry name" value="NAD(P)_dehydrat-like"/>
</dbReference>
<evidence type="ECO:0000256" key="1">
    <source>
        <dbReference type="ARBA" id="ARBA00023002"/>
    </source>
</evidence>
<dbReference type="Gene3D" id="3.40.50.720">
    <property type="entry name" value="NAD(P)-binding Rossmann-like Domain"/>
    <property type="match status" value="1"/>
</dbReference>
<dbReference type="PANTHER" id="PTHR10366">
    <property type="entry name" value="NAD DEPENDENT EPIMERASE/DEHYDRATASE"/>
    <property type="match status" value="1"/>
</dbReference>
<name>A0A8H5GWK5_9AGAR</name>
<keyword evidence="1" id="KW-0560">Oxidoreductase</keyword>